<gene>
    <name evidence="1" type="ORF">BJI67_05690</name>
</gene>
<dbReference type="Proteomes" id="UP000095342">
    <property type="component" value="Chromosome"/>
</dbReference>
<proteinExistence type="predicted"/>
<evidence type="ECO:0000313" key="1">
    <source>
        <dbReference type="EMBL" id="AOV16625.1"/>
    </source>
</evidence>
<accession>A0A1D8K6L6</accession>
<dbReference type="AlphaFoldDB" id="A0A1D8K6L6"/>
<reference evidence="1 2" key="1">
    <citation type="submission" date="2016-09" db="EMBL/GenBank/DDBJ databases">
        <title>Acidihalobacter prosperus V6 (DSM14174).</title>
        <authorList>
            <person name="Khaleque H.N."/>
            <person name="Ramsay J.P."/>
            <person name="Murphy R.J.T."/>
            <person name="Kaksonen A.H."/>
            <person name="Boxall N.J."/>
            <person name="Watkin E.L.J."/>
        </authorList>
    </citation>
    <scope>NUCLEOTIDE SEQUENCE [LARGE SCALE GENOMIC DNA]</scope>
    <source>
        <strain evidence="1 2">V6</strain>
    </source>
</reference>
<protein>
    <recommendedName>
        <fullName evidence="3">Flagellar protein FliT</fullName>
    </recommendedName>
</protein>
<dbReference type="EMBL" id="CP017448">
    <property type="protein sequence ID" value="AOV16625.1"/>
    <property type="molecule type" value="Genomic_DNA"/>
</dbReference>
<sequence>MNESKKAAPALPGDIVGSEPRVTALVQLLAEGRMLLQEAQVARPDWPSLLRAEAELRSKLESLLASPVSGREVEAVRIALQEMLSLNKSLIELIEGHRTRTLHALEHKALVRRAANAYSQSAVG</sequence>
<dbReference type="KEGG" id="aaeo:BJI67_05690"/>
<organism evidence="1 2">
    <name type="scientific">Acidihalobacter aeolianus</name>
    <dbReference type="NCBI Taxonomy" id="2792603"/>
    <lineage>
        <taxon>Bacteria</taxon>
        <taxon>Pseudomonadati</taxon>
        <taxon>Pseudomonadota</taxon>
        <taxon>Gammaproteobacteria</taxon>
        <taxon>Chromatiales</taxon>
        <taxon>Ectothiorhodospiraceae</taxon>
        <taxon>Acidihalobacter</taxon>
    </lineage>
</organism>
<keyword evidence="2" id="KW-1185">Reference proteome</keyword>
<dbReference type="RefSeq" id="WP_070072216.1">
    <property type="nucleotide sequence ID" value="NZ_CP017448.1"/>
</dbReference>
<evidence type="ECO:0008006" key="3">
    <source>
        <dbReference type="Google" id="ProtNLM"/>
    </source>
</evidence>
<name>A0A1D8K6L6_9GAMM</name>
<evidence type="ECO:0000313" key="2">
    <source>
        <dbReference type="Proteomes" id="UP000095342"/>
    </source>
</evidence>